<proteinExistence type="predicted"/>
<dbReference type="AlphaFoldDB" id="A0A7Z7NBW9"/>
<name>A0A7Z7NBW9_9MYCO</name>
<accession>A0A7Z7NBW9</accession>
<keyword evidence="3" id="KW-1185">Reference proteome</keyword>
<organism evidence="2 3">
    <name type="scientific">Mycobacterium simulans</name>
    <dbReference type="NCBI Taxonomy" id="627089"/>
    <lineage>
        <taxon>Bacteria</taxon>
        <taxon>Bacillati</taxon>
        <taxon>Actinomycetota</taxon>
        <taxon>Actinomycetes</taxon>
        <taxon>Mycobacteriales</taxon>
        <taxon>Mycobacteriaceae</taxon>
        <taxon>Mycobacterium</taxon>
    </lineage>
</organism>
<reference evidence="2 3" key="1">
    <citation type="submission" date="2017-10" db="EMBL/GenBank/DDBJ databases">
        <authorList>
            <consortium name="Urmite Genomes"/>
        </authorList>
    </citation>
    <scope>NUCLEOTIDE SEQUENCE [LARGE SCALE GENOMIC DNA]</scope>
    <source>
        <strain evidence="2 3">FB-527</strain>
    </source>
</reference>
<dbReference type="Proteomes" id="UP000554965">
    <property type="component" value="Unassembled WGS sequence"/>
</dbReference>
<comment type="caution">
    <text evidence="2">The sequence shown here is derived from an EMBL/GenBank/DDBJ whole genome shotgun (WGS) entry which is preliminary data.</text>
</comment>
<sequence length="177" mass="19043">MRVTSFTAQNPYPATQFDGNGVGKGGDALIDCALGGLAVTGRVGDDHPVGVEELQHAPDAGVVAMIADRADVGFMDRGLGAEPAQQDPQGQGRGVARRRVPPVGTRVAPEFLEQRLGGRCQRGQPLHRTDGEAAPVTACLEQHCLGWVDQVRRHGRLRDLWCEPAPLLWSRHQITES</sequence>
<evidence type="ECO:0000313" key="2">
    <source>
        <dbReference type="EMBL" id="SOJ56459.1"/>
    </source>
</evidence>
<protein>
    <submittedName>
        <fullName evidence="2">Uncharacterized protein</fullName>
    </submittedName>
</protein>
<gene>
    <name evidence="2" type="ORF">MSIMFB_03935</name>
</gene>
<feature type="region of interest" description="Disordered" evidence="1">
    <location>
        <begin position="79"/>
        <end position="98"/>
    </location>
</feature>
<evidence type="ECO:0000256" key="1">
    <source>
        <dbReference type="SAM" id="MobiDB-lite"/>
    </source>
</evidence>
<dbReference type="EMBL" id="OCTY01000002">
    <property type="protein sequence ID" value="SOJ56459.1"/>
    <property type="molecule type" value="Genomic_DNA"/>
</dbReference>
<evidence type="ECO:0000313" key="3">
    <source>
        <dbReference type="Proteomes" id="UP000554965"/>
    </source>
</evidence>